<comment type="caution">
    <text evidence="2">The sequence shown here is derived from an EMBL/GenBank/DDBJ whole genome shotgun (WGS) entry which is preliminary data.</text>
</comment>
<dbReference type="AlphaFoldDB" id="A0A1V2I9B5"/>
<proteinExistence type="predicted"/>
<evidence type="ECO:0000313" key="3">
    <source>
        <dbReference type="Proteomes" id="UP000188929"/>
    </source>
</evidence>
<dbReference type="STRING" id="1834516.BL253_17045"/>
<evidence type="ECO:0000313" key="2">
    <source>
        <dbReference type="EMBL" id="ONH29125.1"/>
    </source>
</evidence>
<evidence type="ECO:0000256" key="1">
    <source>
        <dbReference type="SAM" id="MobiDB-lite"/>
    </source>
</evidence>
<name>A0A1V2I9B5_9ACTN</name>
<dbReference type="EMBL" id="MOMC01000034">
    <property type="protein sequence ID" value="ONH29125.1"/>
    <property type="molecule type" value="Genomic_DNA"/>
</dbReference>
<dbReference type="RefSeq" id="WP_076818158.1">
    <property type="nucleotide sequence ID" value="NZ_MOMC01000034.1"/>
</dbReference>
<dbReference type="Proteomes" id="UP000188929">
    <property type="component" value="Unassembled WGS sequence"/>
</dbReference>
<accession>A0A1V2I9B5</accession>
<sequence>MLMKIAPGDDREAGPASDGSSGQGRALGRAARLVDGSGLGGEVAVVSLSLPQKSGLLVRRRRQERRVSRRAGRLPVAAGGRRAVLAARSASVVGEEDGLEFFSVGPAEVTRVGVSMGRMSHLESVTLFPLWVSPGRTALAVALADLLRAERGDGLPVVTCGGRPAVGVGRSAVPHLVKVTEGSAWRVVPVWEVVAWEDVAAWLAVVAGRGVVA</sequence>
<reference evidence="3" key="1">
    <citation type="submission" date="2016-10" db="EMBL/GenBank/DDBJ databases">
        <title>Frankia sp. NRRL B-16386 Genome sequencing.</title>
        <authorList>
            <person name="Ghodhbane-Gtari F."/>
            <person name="Swanson E."/>
            <person name="Gueddou A."/>
            <person name="Hezbri K."/>
            <person name="Ktari K."/>
            <person name="Nouioui I."/>
            <person name="Morris K."/>
            <person name="Simpson S."/>
            <person name="Abebe-Akele F."/>
            <person name="Thomas K."/>
            <person name="Gtari M."/>
            <person name="Tisa L.S."/>
        </authorList>
    </citation>
    <scope>NUCLEOTIDE SEQUENCE [LARGE SCALE GENOMIC DNA]</scope>
    <source>
        <strain evidence="3">NRRL B-16386</strain>
    </source>
</reference>
<organism evidence="2 3">
    <name type="scientific">Pseudofrankia asymbiotica</name>
    <dbReference type="NCBI Taxonomy" id="1834516"/>
    <lineage>
        <taxon>Bacteria</taxon>
        <taxon>Bacillati</taxon>
        <taxon>Actinomycetota</taxon>
        <taxon>Actinomycetes</taxon>
        <taxon>Frankiales</taxon>
        <taxon>Frankiaceae</taxon>
        <taxon>Pseudofrankia</taxon>
    </lineage>
</organism>
<gene>
    <name evidence="2" type="ORF">BL253_17045</name>
</gene>
<keyword evidence="3" id="KW-1185">Reference proteome</keyword>
<feature type="region of interest" description="Disordered" evidence="1">
    <location>
        <begin position="1"/>
        <end position="27"/>
    </location>
</feature>
<protein>
    <submittedName>
        <fullName evidence="2">Uncharacterized protein</fullName>
    </submittedName>
</protein>